<reference evidence="1 2" key="1">
    <citation type="submission" date="2019-06" db="EMBL/GenBank/DDBJ databases">
        <title>Draft genomes of female and male turbot (Scophthalmus maximus).</title>
        <authorList>
            <person name="Xu H."/>
            <person name="Xu X.-W."/>
            <person name="Shao C."/>
            <person name="Chen S."/>
        </authorList>
    </citation>
    <scope>NUCLEOTIDE SEQUENCE [LARGE SCALE GENOMIC DNA]</scope>
    <source>
        <strain evidence="1">Ysfricsl-2016a</strain>
        <tissue evidence="1">Blood</tissue>
    </source>
</reference>
<protein>
    <submittedName>
        <fullName evidence="1">Uncharacterized protein</fullName>
    </submittedName>
</protein>
<dbReference type="EMBL" id="VEVO01000022">
    <property type="protein sequence ID" value="KAF0023511.1"/>
    <property type="molecule type" value="Genomic_DNA"/>
</dbReference>
<name>A0A6A4RWR5_SCOMX</name>
<comment type="caution">
    <text evidence="1">The sequence shown here is derived from an EMBL/GenBank/DDBJ whole genome shotgun (WGS) entry which is preliminary data.</text>
</comment>
<sequence length="100" mass="11648">MNHSGCDCVQTNHKHRHTEVHEPSEQIQHIPEVILDLRNIYLSQKPVAKLFKESDQNNDYYFINSDTFTLLRVQLCVPSFRAAYDDDDEDDDDNVPVESV</sequence>
<organism evidence="1 2">
    <name type="scientific">Scophthalmus maximus</name>
    <name type="common">Turbot</name>
    <name type="synonym">Psetta maxima</name>
    <dbReference type="NCBI Taxonomy" id="52904"/>
    <lineage>
        <taxon>Eukaryota</taxon>
        <taxon>Metazoa</taxon>
        <taxon>Chordata</taxon>
        <taxon>Craniata</taxon>
        <taxon>Vertebrata</taxon>
        <taxon>Euteleostomi</taxon>
        <taxon>Actinopterygii</taxon>
        <taxon>Neopterygii</taxon>
        <taxon>Teleostei</taxon>
        <taxon>Neoteleostei</taxon>
        <taxon>Acanthomorphata</taxon>
        <taxon>Carangaria</taxon>
        <taxon>Pleuronectiformes</taxon>
        <taxon>Pleuronectoidei</taxon>
        <taxon>Scophthalmidae</taxon>
        <taxon>Scophthalmus</taxon>
    </lineage>
</organism>
<gene>
    <name evidence="1" type="ORF">F2P81_024141</name>
</gene>
<evidence type="ECO:0000313" key="1">
    <source>
        <dbReference type="EMBL" id="KAF0023511.1"/>
    </source>
</evidence>
<dbReference type="Proteomes" id="UP000438429">
    <property type="component" value="Unassembled WGS sequence"/>
</dbReference>
<proteinExistence type="predicted"/>
<accession>A0A6A4RWR5</accession>
<dbReference type="AlphaFoldDB" id="A0A6A4RWR5"/>
<evidence type="ECO:0000313" key="2">
    <source>
        <dbReference type="Proteomes" id="UP000438429"/>
    </source>
</evidence>